<evidence type="ECO:0008006" key="6">
    <source>
        <dbReference type="Google" id="ProtNLM"/>
    </source>
</evidence>
<feature type="compositionally biased region" description="Basic and acidic residues" evidence="1">
    <location>
        <begin position="1"/>
        <end position="18"/>
    </location>
</feature>
<comment type="caution">
    <text evidence="2">The sequence shown here is derived from an EMBL/GenBank/DDBJ whole genome shotgun (WGS) entry which is preliminary data.</text>
</comment>
<evidence type="ECO:0000256" key="1">
    <source>
        <dbReference type="SAM" id="MobiDB-lite"/>
    </source>
</evidence>
<dbReference type="RefSeq" id="WP_245772526.1">
    <property type="nucleotide sequence ID" value="NZ_BJXR01000038.1"/>
</dbReference>
<evidence type="ECO:0000313" key="3">
    <source>
        <dbReference type="EMBL" id="SEU34579.1"/>
    </source>
</evidence>
<gene>
    <name evidence="2" type="ORF">MFU01_53520</name>
    <name evidence="3" type="ORF">SAMN05443572_11083</name>
</gene>
<dbReference type="EMBL" id="FOIB01000010">
    <property type="protein sequence ID" value="SEU34579.1"/>
    <property type="molecule type" value="Genomic_DNA"/>
</dbReference>
<dbReference type="AlphaFoldDB" id="A0A511T827"/>
<proteinExistence type="predicted"/>
<evidence type="ECO:0000313" key="4">
    <source>
        <dbReference type="Proteomes" id="UP000183760"/>
    </source>
</evidence>
<reference evidence="3 4" key="1">
    <citation type="submission" date="2016-10" db="EMBL/GenBank/DDBJ databases">
        <authorList>
            <person name="Varghese N."/>
            <person name="Submissions S."/>
        </authorList>
    </citation>
    <scope>NUCLEOTIDE SEQUENCE [LARGE SCALE GENOMIC DNA]</scope>
    <source>
        <strain evidence="3 4">DSM 16525</strain>
    </source>
</reference>
<dbReference type="EMBL" id="BJXR01000038">
    <property type="protein sequence ID" value="GEN10315.1"/>
    <property type="molecule type" value="Genomic_DNA"/>
</dbReference>
<evidence type="ECO:0000313" key="2">
    <source>
        <dbReference type="EMBL" id="GEN10315.1"/>
    </source>
</evidence>
<protein>
    <recommendedName>
        <fullName evidence="6">DUF883 domain-containing protein</fullName>
    </recommendedName>
</protein>
<dbReference type="Proteomes" id="UP000321514">
    <property type="component" value="Unassembled WGS sequence"/>
</dbReference>
<name>A0A511T827_MYXFU</name>
<organism evidence="2 5">
    <name type="scientific">Myxococcus fulvus</name>
    <dbReference type="NCBI Taxonomy" id="33"/>
    <lineage>
        <taxon>Bacteria</taxon>
        <taxon>Pseudomonadati</taxon>
        <taxon>Myxococcota</taxon>
        <taxon>Myxococcia</taxon>
        <taxon>Myxococcales</taxon>
        <taxon>Cystobacterineae</taxon>
        <taxon>Myxococcaceae</taxon>
        <taxon>Myxococcus</taxon>
    </lineage>
</organism>
<accession>A0A511T827</accession>
<feature type="region of interest" description="Disordered" evidence="1">
    <location>
        <begin position="1"/>
        <end position="33"/>
    </location>
</feature>
<sequence length="144" mass="15593">MGSAKERKQRRAREEARRPASRRHAAREQLGELAGRARKQVLGRLDDQRGALVSAMEEAAHGIQRATRRSPDALSQRVLELGERALRGASSRLDEHSVESLVRSAERQVRQRPGLLVTGLLGAGVLAGRVFRASGASPSEGGAE</sequence>
<reference evidence="2 5" key="2">
    <citation type="submission" date="2019-07" db="EMBL/GenBank/DDBJ databases">
        <title>Whole genome shotgun sequence of Myxococcus fulvus NBRC 100333.</title>
        <authorList>
            <person name="Hosoyama A."/>
            <person name="Uohara A."/>
            <person name="Ohji S."/>
            <person name="Ichikawa N."/>
        </authorList>
    </citation>
    <scope>NUCLEOTIDE SEQUENCE [LARGE SCALE GENOMIC DNA]</scope>
    <source>
        <strain evidence="2 5">NBRC 100333</strain>
    </source>
</reference>
<evidence type="ECO:0000313" key="5">
    <source>
        <dbReference type="Proteomes" id="UP000321514"/>
    </source>
</evidence>
<keyword evidence="4" id="KW-1185">Reference proteome</keyword>
<dbReference type="Proteomes" id="UP000183760">
    <property type="component" value="Unassembled WGS sequence"/>
</dbReference>